<name>A0A0F8D610_9EURY</name>
<organism evidence="2 3">
    <name type="scientific">Halorubrum saccharovorum</name>
    <dbReference type="NCBI Taxonomy" id="2248"/>
    <lineage>
        <taxon>Archaea</taxon>
        <taxon>Methanobacteriati</taxon>
        <taxon>Methanobacteriota</taxon>
        <taxon>Stenosarchaea group</taxon>
        <taxon>Halobacteria</taxon>
        <taxon>Halobacteriales</taxon>
        <taxon>Haloferacaceae</taxon>
        <taxon>Halorubrum</taxon>
    </lineage>
</organism>
<dbReference type="AlphaFoldDB" id="A0A0F8D610"/>
<sequence>MRSWSRSGRATRGRVPHSAVGRSDRSRRASRAATESPAVGPAVAVPAGVAPATNPTVPLVTSSAAAITARIRVRLTPIPSRTKRVG</sequence>
<dbReference type="Proteomes" id="UP000053331">
    <property type="component" value="Unassembled WGS sequence"/>
</dbReference>
<evidence type="ECO:0000313" key="3">
    <source>
        <dbReference type="Proteomes" id="UP000053331"/>
    </source>
</evidence>
<accession>A0A0F8D610</accession>
<dbReference type="EMBL" id="JNFH02000023">
    <property type="protein sequence ID" value="KKF39714.1"/>
    <property type="molecule type" value="Genomic_DNA"/>
</dbReference>
<feature type="compositionally biased region" description="Low complexity" evidence="1">
    <location>
        <begin position="31"/>
        <end position="41"/>
    </location>
</feature>
<evidence type="ECO:0000313" key="2">
    <source>
        <dbReference type="EMBL" id="KKF39714.1"/>
    </source>
</evidence>
<keyword evidence="3" id="KW-1185">Reference proteome</keyword>
<evidence type="ECO:0000256" key="1">
    <source>
        <dbReference type="SAM" id="MobiDB-lite"/>
    </source>
</evidence>
<reference evidence="2 3" key="1">
    <citation type="journal article" date="2015" name="Genome Announc.">
        <title>Draft genome sequence of a Halorubrum H3 strain isolated from the burlinskoye salt lake (Altai Krai, Russia).</title>
        <authorList>
            <person name="Rozanov A.S."/>
            <person name="Bryanskaya A.V."/>
            <person name="Malup T.K."/>
            <person name="Kotenko A.V."/>
            <person name="Peltek S.E."/>
        </authorList>
    </citation>
    <scope>NUCLEOTIDE SEQUENCE [LARGE SCALE GENOMIC DNA]</scope>
    <source>
        <strain evidence="2 3">H3</strain>
    </source>
</reference>
<feature type="region of interest" description="Disordered" evidence="1">
    <location>
        <begin position="1"/>
        <end position="41"/>
    </location>
</feature>
<proteinExistence type="predicted"/>
<gene>
    <name evidence="2" type="ORF">FK85_26350</name>
</gene>
<protein>
    <submittedName>
        <fullName evidence="2">Uncharacterized protein</fullName>
    </submittedName>
</protein>
<comment type="caution">
    <text evidence="2">The sequence shown here is derived from an EMBL/GenBank/DDBJ whole genome shotgun (WGS) entry which is preliminary data.</text>
</comment>